<sequence length="179" mass="19483">MVMVLSAFWSGSAFSAQQVDLSLCVAGDGKTPVPRWEVVGASVEAPEGEEAKPFSFSVAYPPPAYHSLMAHLRVQLGDLDEASCTALRDDLVRARESSGQDVPLVVQWLFDDGGAQDDVRSLDFNELPEFTMGGCWLDGVYQFVAQDDVDADAEAYTLTLVPMEAVQEADEFCRPIQEG</sequence>
<evidence type="ECO:0000313" key="1">
    <source>
        <dbReference type="EMBL" id="GHB32750.1"/>
    </source>
</evidence>
<dbReference type="EMBL" id="BMXE01000003">
    <property type="protein sequence ID" value="GHB32750.1"/>
    <property type="molecule type" value="Genomic_DNA"/>
</dbReference>
<evidence type="ECO:0000313" key="2">
    <source>
        <dbReference type="Proteomes" id="UP000637980"/>
    </source>
</evidence>
<keyword evidence="2" id="KW-1185">Reference proteome</keyword>
<evidence type="ECO:0008006" key="3">
    <source>
        <dbReference type="Google" id="ProtNLM"/>
    </source>
</evidence>
<comment type="caution">
    <text evidence="1">The sequence shown here is derived from an EMBL/GenBank/DDBJ whole genome shotgun (WGS) entry which is preliminary data.</text>
</comment>
<reference evidence="2" key="1">
    <citation type="journal article" date="2019" name="Int. J. Syst. Evol. Microbiol.">
        <title>The Global Catalogue of Microorganisms (GCM) 10K type strain sequencing project: providing services to taxonomists for standard genome sequencing and annotation.</title>
        <authorList>
            <consortium name="The Broad Institute Genomics Platform"/>
            <consortium name="The Broad Institute Genome Sequencing Center for Infectious Disease"/>
            <person name="Wu L."/>
            <person name="Ma J."/>
        </authorList>
    </citation>
    <scope>NUCLEOTIDE SEQUENCE [LARGE SCALE GENOMIC DNA]</scope>
    <source>
        <strain evidence="2">KCTC 12861</strain>
    </source>
</reference>
<name>A0ABQ3EBR4_9HYPH</name>
<gene>
    <name evidence="1" type="ORF">GCM10007094_22100</name>
</gene>
<protein>
    <recommendedName>
        <fullName evidence="3">Lipoprotein</fullName>
    </recommendedName>
</protein>
<organism evidence="1 2">
    <name type="scientific">Pseudovibrio japonicus</name>
    <dbReference type="NCBI Taxonomy" id="366534"/>
    <lineage>
        <taxon>Bacteria</taxon>
        <taxon>Pseudomonadati</taxon>
        <taxon>Pseudomonadota</taxon>
        <taxon>Alphaproteobacteria</taxon>
        <taxon>Hyphomicrobiales</taxon>
        <taxon>Stappiaceae</taxon>
        <taxon>Pseudovibrio</taxon>
    </lineage>
</organism>
<dbReference type="Proteomes" id="UP000637980">
    <property type="component" value="Unassembled WGS sequence"/>
</dbReference>
<proteinExistence type="predicted"/>
<accession>A0ABQ3EBR4</accession>